<keyword evidence="2" id="KW-0489">Methyltransferase</keyword>
<name>A0A386HUY9_9BACT</name>
<sequence length="229" mass="26247">MEHSDAVELLVNFGQTSALDNVLDVACGPGLVLCAFAKIAREATGIDITPTMLELAKKQQQIAGLQNIQWDLGNVENLPYADNSFSIVVSRYSFHHFKQPKRVLQEMYRVCQEKGRILIADFTLSEENLKSFNLMEKLRDSSHVQAFSFQAFQNMLENSGLKNIRFTTYKIEMKLEDQLLASFPNEGDADKIRQLFKDDLIENRMGINARLINNEMYFTYPINVYIGYK</sequence>
<dbReference type="RefSeq" id="WP_119990855.1">
    <property type="nucleotide sequence ID" value="NZ_CP032489.1"/>
</dbReference>
<dbReference type="OrthoDB" id="9789123at2"/>
<dbReference type="GO" id="GO:0032259">
    <property type="term" value="P:methylation"/>
    <property type="evidence" value="ECO:0007669"/>
    <property type="project" value="UniProtKB-KW"/>
</dbReference>
<dbReference type="CDD" id="cd02440">
    <property type="entry name" value="AdoMet_MTases"/>
    <property type="match status" value="1"/>
</dbReference>
<evidence type="ECO:0000313" key="3">
    <source>
        <dbReference type="Proteomes" id="UP000266118"/>
    </source>
</evidence>
<organism evidence="2 3">
    <name type="scientific">Arachidicoccus soli</name>
    <dbReference type="NCBI Taxonomy" id="2341117"/>
    <lineage>
        <taxon>Bacteria</taxon>
        <taxon>Pseudomonadati</taxon>
        <taxon>Bacteroidota</taxon>
        <taxon>Chitinophagia</taxon>
        <taxon>Chitinophagales</taxon>
        <taxon>Chitinophagaceae</taxon>
        <taxon>Arachidicoccus</taxon>
    </lineage>
</organism>
<keyword evidence="3" id="KW-1185">Reference proteome</keyword>
<proteinExistence type="predicted"/>
<feature type="domain" description="Methyltransferase type 11" evidence="1">
    <location>
        <begin position="23"/>
        <end position="119"/>
    </location>
</feature>
<evidence type="ECO:0000259" key="1">
    <source>
        <dbReference type="Pfam" id="PF08241"/>
    </source>
</evidence>
<dbReference type="EMBL" id="CP032489">
    <property type="protein sequence ID" value="AYD49274.1"/>
    <property type="molecule type" value="Genomic_DNA"/>
</dbReference>
<dbReference type="AlphaFoldDB" id="A0A386HUY9"/>
<dbReference type="Proteomes" id="UP000266118">
    <property type="component" value="Chromosome"/>
</dbReference>
<dbReference type="SUPFAM" id="SSF53335">
    <property type="entry name" value="S-adenosyl-L-methionine-dependent methyltransferases"/>
    <property type="match status" value="1"/>
</dbReference>
<gene>
    <name evidence="2" type="ORF">D6B99_04020</name>
</gene>
<dbReference type="InterPro" id="IPR013216">
    <property type="entry name" value="Methyltransf_11"/>
</dbReference>
<dbReference type="PANTHER" id="PTHR43591">
    <property type="entry name" value="METHYLTRANSFERASE"/>
    <property type="match status" value="1"/>
</dbReference>
<dbReference type="Gene3D" id="3.40.50.150">
    <property type="entry name" value="Vaccinia Virus protein VP39"/>
    <property type="match status" value="1"/>
</dbReference>
<evidence type="ECO:0000313" key="2">
    <source>
        <dbReference type="EMBL" id="AYD49274.1"/>
    </source>
</evidence>
<dbReference type="GO" id="GO:0008757">
    <property type="term" value="F:S-adenosylmethionine-dependent methyltransferase activity"/>
    <property type="evidence" value="ECO:0007669"/>
    <property type="project" value="InterPro"/>
</dbReference>
<protein>
    <submittedName>
        <fullName evidence="2">Class I SAM-dependent methyltransferase</fullName>
    </submittedName>
</protein>
<keyword evidence="2" id="KW-0808">Transferase</keyword>
<dbReference type="InterPro" id="IPR029063">
    <property type="entry name" value="SAM-dependent_MTases_sf"/>
</dbReference>
<reference evidence="2 3" key="1">
    <citation type="submission" date="2018-09" db="EMBL/GenBank/DDBJ databases">
        <title>Arachidicoccus sp. nov., a bacterium isolated from soil.</title>
        <authorList>
            <person name="Weon H.-Y."/>
            <person name="Kwon S.-W."/>
            <person name="Lee S.A."/>
        </authorList>
    </citation>
    <scope>NUCLEOTIDE SEQUENCE [LARGE SCALE GENOMIC DNA]</scope>
    <source>
        <strain evidence="2 3">KIS59-12</strain>
    </source>
</reference>
<dbReference type="Pfam" id="PF08241">
    <property type="entry name" value="Methyltransf_11"/>
    <property type="match status" value="1"/>
</dbReference>
<dbReference type="KEGG" id="ark:D6B99_04020"/>
<accession>A0A386HUY9</accession>